<keyword evidence="3" id="KW-1185">Reference proteome</keyword>
<dbReference type="AlphaFoldDB" id="A0A100VWK3"/>
<keyword evidence="2" id="KW-0808">Transferase</keyword>
<reference evidence="3" key="1">
    <citation type="journal article" date="2016" name="Genome Announc.">
        <title>Draft Genome Sequences of Five Rapidly Growing Mycobacterium Species, M. thermoresistibile, M. fortuitum subsp. acetamidolyticum, M. canariasense, M. brisbanense, and M. novocastrense.</title>
        <authorList>
            <person name="Katahira K."/>
            <person name="Ogura Y."/>
            <person name="Gotoh Y."/>
            <person name="Hayashi T."/>
        </authorList>
    </citation>
    <scope>NUCLEOTIDE SEQUENCE [LARGE SCALE GENOMIC DNA]</scope>
    <source>
        <strain evidence="3">JCM15654</strain>
    </source>
</reference>
<accession>A0A100VWK3</accession>
<dbReference type="EMBL" id="BCSX01000018">
    <property type="protein sequence ID" value="GAS87269.1"/>
    <property type="molecule type" value="Genomic_DNA"/>
</dbReference>
<gene>
    <name evidence="2" type="ORF">RMCB_1365</name>
</gene>
<evidence type="ECO:0000313" key="2">
    <source>
        <dbReference type="EMBL" id="GAS87269.1"/>
    </source>
</evidence>
<evidence type="ECO:0000256" key="1">
    <source>
        <dbReference type="SAM" id="SignalP"/>
    </source>
</evidence>
<dbReference type="RefSeq" id="WP_062828183.1">
    <property type="nucleotide sequence ID" value="NZ_BCSX01000018.1"/>
</dbReference>
<evidence type="ECO:0000313" key="3">
    <source>
        <dbReference type="Proteomes" id="UP000069620"/>
    </source>
</evidence>
<proteinExistence type="predicted"/>
<protein>
    <submittedName>
        <fullName evidence="2">Glycosyl transferase family 39</fullName>
    </submittedName>
</protein>
<dbReference type="GO" id="GO:0016740">
    <property type="term" value="F:transferase activity"/>
    <property type="evidence" value="ECO:0007669"/>
    <property type="project" value="UniProtKB-KW"/>
</dbReference>
<sequence>MKLRDFVAAVAVAGALGSGAVMVGAPTAHADHPLWDCGGYPADICANFPWNAHAGDVGWGGDGPPPAEFNEGRFAGCDWNWWCIRDRIRDDN</sequence>
<dbReference type="Proteomes" id="UP000069620">
    <property type="component" value="Unassembled WGS sequence"/>
</dbReference>
<comment type="caution">
    <text evidence="2">The sequence shown here is derived from an EMBL/GenBank/DDBJ whole genome shotgun (WGS) entry which is preliminary data.</text>
</comment>
<feature type="signal peptide" evidence="1">
    <location>
        <begin position="1"/>
        <end position="30"/>
    </location>
</feature>
<reference evidence="3" key="2">
    <citation type="submission" date="2016-02" db="EMBL/GenBank/DDBJ databases">
        <title>Draft genome sequence of five rapidly growing Mycobacterium species.</title>
        <authorList>
            <person name="Katahira K."/>
            <person name="Gotou Y."/>
            <person name="Iida K."/>
            <person name="Ogura Y."/>
            <person name="Hayashi T."/>
        </authorList>
    </citation>
    <scope>NUCLEOTIDE SEQUENCE [LARGE SCALE GENOMIC DNA]</scope>
    <source>
        <strain evidence="3">JCM15654</strain>
    </source>
</reference>
<feature type="chain" id="PRO_5007089639" evidence="1">
    <location>
        <begin position="31"/>
        <end position="92"/>
    </location>
</feature>
<keyword evidence="1" id="KW-0732">Signal</keyword>
<organism evidence="2 3">
    <name type="scientific">Mycolicibacterium brisbanense</name>
    <dbReference type="NCBI Taxonomy" id="146020"/>
    <lineage>
        <taxon>Bacteria</taxon>
        <taxon>Bacillati</taxon>
        <taxon>Actinomycetota</taxon>
        <taxon>Actinomycetes</taxon>
        <taxon>Mycobacteriales</taxon>
        <taxon>Mycobacteriaceae</taxon>
        <taxon>Mycolicibacterium</taxon>
    </lineage>
</organism>
<name>A0A100VWK3_9MYCO</name>